<feature type="non-terminal residue" evidence="1">
    <location>
        <position position="1"/>
    </location>
</feature>
<evidence type="ECO:0000313" key="1">
    <source>
        <dbReference type="EMBL" id="KKM79301.1"/>
    </source>
</evidence>
<comment type="caution">
    <text evidence="1">The sequence shown here is derived from an EMBL/GenBank/DDBJ whole genome shotgun (WGS) entry which is preliminary data.</text>
</comment>
<dbReference type="AlphaFoldDB" id="A0A0F9KX39"/>
<organism evidence="1">
    <name type="scientific">marine sediment metagenome</name>
    <dbReference type="NCBI Taxonomy" id="412755"/>
    <lineage>
        <taxon>unclassified sequences</taxon>
        <taxon>metagenomes</taxon>
        <taxon>ecological metagenomes</taxon>
    </lineage>
</organism>
<gene>
    <name evidence="1" type="ORF">LCGC14_1351200</name>
</gene>
<protein>
    <submittedName>
        <fullName evidence="1">Uncharacterized protein</fullName>
    </submittedName>
</protein>
<reference evidence="1" key="1">
    <citation type="journal article" date="2015" name="Nature">
        <title>Complex archaea that bridge the gap between prokaryotes and eukaryotes.</title>
        <authorList>
            <person name="Spang A."/>
            <person name="Saw J.H."/>
            <person name="Jorgensen S.L."/>
            <person name="Zaremba-Niedzwiedzka K."/>
            <person name="Martijn J."/>
            <person name="Lind A.E."/>
            <person name="van Eijk R."/>
            <person name="Schleper C."/>
            <person name="Guy L."/>
            <person name="Ettema T.J."/>
        </authorList>
    </citation>
    <scope>NUCLEOTIDE SEQUENCE</scope>
</reference>
<sequence length="99" mass="11469">IEVVKIAKKVRTHFYISNQANSILDDMVKEGKKIYKNGINRSVIIENLINKSDPLNTLQEKAKHLQVDLQATVDRIRILQHIKEKSKVSEPSYKKENEN</sequence>
<proteinExistence type="predicted"/>
<name>A0A0F9KX39_9ZZZZ</name>
<dbReference type="EMBL" id="LAZR01008351">
    <property type="protein sequence ID" value="KKM79301.1"/>
    <property type="molecule type" value="Genomic_DNA"/>
</dbReference>
<accession>A0A0F9KX39</accession>